<dbReference type="Proteomes" id="UP000198960">
    <property type="component" value="Unassembled WGS sequence"/>
</dbReference>
<accession>A0A1H8W4B1</accession>
<protein>
    <submittedName>
        <fullName evidence="1">Uncharacterized protein</fullName>
    </submittedName>
</protein>
<proteinExistence type="predicted"/>
<reference evidence="2" key="1">
    <citation type="submission" date="2016-10" db="EMBL/GenBank/DDBJ databases">
        <authorList>
            <person name="Varghese N."/>
            <person name="Submissions S."/>
        </authorList>
    </citation>
    <scope>NUCLEOTIDE SEQUENCE [LARGE SCALE GENOMIC DNA]</scope>
    <source>
        <strain evidence="2">DSM 45413</strain>
    </source>
</reference>
<evidence type="ECO:0000313" key="1">
    <source>
        <dbReference type="EMBL" id="SEP22383.1"/>
    </source>
</evidence>
<sequence>MPTPYASVGGVDADLPQHAADVRRSRLPLVPTAEGVTFCLDVDPSGALLGVTSGEDAADSAVPGFWAGPITSVVCRALLPDPEDFWRSRLVADVAGAEPVPVVAGLVDLAHAGPGAYRRGRTTRLRLSLAAERVQAAGAGRGPALSCPPGQAAAEVTGVVRAADRRTSARTGRAFAVLTVETAGGIALDVCAAPEVLADLPAVGASVTAVGRLTGVFAGTLGELAPELSPDVEPALVVSARPAVLPRSPVPLYVPADSPDWPATTPLLELAGSPQVLAPLVHTAGATHAGVLACCVDWDGRWQLRRFPPGAVVPDTVLDLAGPPQQCVVHRGGVAVVVGRELLVLDAALQVLHRATFPPEGALALVASPASVHVLVTEAAGPHDAPDDAGRRAAAQGAVVHRYRLHRLEPARLGDPASNPWQKTDLPVSGIYPQLPPSEVPGWIEPTPADTRGEGLWFAVPGRDAWDRPAQHHLTVTAEGALSLQTDPGGPPWTTARRLHDGLLLTGDAGGPGVDGVRTAQAGPVDTRLLPAPVPAALATRLDGRGSVLFELRAGGWTQVAAAPVGVQASAALDPRTGARWYGLSGAEHPSVLGVVTGQGPLRPVLQTREPFAVVAVADDAAVLSASPPGLPALDLRDGRLVAAGQPAAAGTQRPLTSLVQVGTAS</sequence>
<dbReference type="EMBL" id="FOEE01000016">
    <property type="protein sequence ID" value="SEP22383.1"/>
    <property type="molecule type" value="Genomic_DNA"/>
</dbReference>
<evidence type="ECO:0000313" key="2">
    <source>
        <dbReference type="Proteomes" id="UP000198960"/>
    </source>
</evidence>
<dbReference type="RefSeq" id="WP_091947883.1">
    <property type="nucleotide sequence ID" value="NZ_FOEE01000016.1"/>
</dbReference>
<dbReference type="AlphaFoldDB" id="A0A1H8W4B1"/>
<gene>
    <name evidence="1" type="ORF">SAMN05660991_04028</name>
</gene>
<name>A0A1H8W4B1_9ACTN</name>
<keyword evidence="2" id="KW-1185">Reference proteome</keyword>
<organism evidence="1 2">
    <name type="scientific">Trujillonella endophytica</name>
    <dbReference type="NCBI Taxonomy" id="673521"/>
    <lineage>
        <taxon>Bacteria</taxon>
        <taxon>Bacillati</taxon>
        <taxon>Actinomycetota</taxon>
        <taxon>Actinomycetes</taxon>
        <taxon>Geodermatophilales</taxon>
        <taxon>Geodermatophilaceae</taxon>
        <taxon>Trujillonella</taxon>
    </lineage>
</organism>